<dbReference type="SUPFAM" id="SSF52980">
    <property type="entry name" value="Restriction endonuclease-like"/>
    <property type="match status" value="1"/>
</dbReference>
<dbReference type="PANTHER" id="PTHR34301">
    <property type="entry name" value="DNA-BINDING PROTEIN-RELATED"/>
    <property type="match status" value="1"/>
</dbReference>
<comment type="caution">
    <text evidence="1">The sequence shown here is derived from an EMBL/GenBank/DDBJ whole genome shotgun (WGS) entry which is preliminary data.</text>
</comment>
<organism evidence="1 2">
    <name type="scientific">Candidatus Marithioploca araucensis</name>
    <dbReference type="NCBI Taxonomy" id="70273"/>
    <lineage>
        <taxon>Bacteria</taxon>
        <taxon>Pseudomonadati</taxon>
        <taxon>Pseudomonadota</taxon>
        <taxon>Gammaproteobacteria</taxon>
        <taxon>Thiotrichales</taxon>
        <taxon>Thiotrichaceae</taxon>
        <taxon>Candidatus Marithioploca</taxon>
    </lineage>
</organism>
<gene>
    <name evidence="1" type="ORF">QUF54_00750</name>
</gene>
<feature type="non-terminal residue" evidence="1">
    <location>
        <position position="1"/>
    </location>
</feature>
<dbReference type="InterPro" id="IPR011335">
    <property type="entry name" value="Restrct_endonuc-II-like"/>
</dbReference>
<dbReference type="PANTHER" id="PTHR34301:SF8">
    <property type="entry name" value="ATPASE DOMAIN-CONTAINING PROTEIN"/>
    <property type="match status" value="1"/>
</dbReference>
<dbReference type="Gene3D" id="3.40.50.300">
    <property type="entry name" value="P-loop containing nucleotide triphosphate hydrolases"/>
    <property type="match status" value="1"/>
</dbReference>
<dbReference type="InterPro" id="IPR027417">
    <property type="entry name" value="P-loop_NTPase"/>
</dbReference>
<dbReference type="EMBL" id="JAUCGM010000013">
    <property type="protein sequence ID" value="MDM8561863.1"/>
    <property type="molecule type" value="Genomic_DNA"/>
</dbReference>
<evidence type="ECO:0008006" key="3">
    <source>
        <dbReference type="Google" id="ProtNLM"/>
    </source>
</evidence>
<dbReference type="Proteomes" id="UP001171945">
    <property type="component" value="Unassembled WGS sequence"/>
</dbReference>
<protein>
    <recommendedName>
        <fullName evidence="3">ATPase domain-containing protein</fullName>
    </recommendedName>
</protein>
<dbReference type="SUPFAM" id="SSF52540">
    <property type="entry name" value="P-loop containing nucleoside triphosphate hydrolases"/>
    <property type="match status" value="1"/>
</dbReference>
<name>A0ABT7VQD0_9GAMM</name>
<accession>A0ABT7VQD0</accession>
<keyword evidence="2" id="KW-1185">Reference proteome</keyword>
<proteinExistence type="predicted"/>
<evidence type="ECO:0000313" key="1">
    <source>
        <dbReference type="EMBL" id="MDM8561863.1"/>
    </source>
</evidence>
<evidence type="ECO:0000313" key="2">
    <source>
        <dbReference type="Proteomes" id="UP001171945"/>
    </source>
</evidence>
<reference evidence="1" key="1">
    <citation type="submission" date="2023-06" db="EMBL/GenBank/DDBJ databases">
        <title>Uncultivated large filamentous bacteria from sulfidic sediments reveal new species and different genomic features in energy metabolism and defense.</title>
        <authorList>
            <person name="Fonseca A."/>
        </authorList>
    </citation>
    <scope>NUCLEOTIDE SEQUENCE</scope>
    <source>
        <strain evidence="1">HSG4</strain>
    </source>
</reference>
<sequence>ELFVGREKEFRQINKWLGNIPKRLSKSRVILARRKSGKTAFVQRIFNKLWSDNGMVIPFYFDIKESKIWYPTFAVNYYRTFASQYISFLQRDERLVGELLSLEQIRAYGVSHSIKRLVDDVDSLEYDNEKRRYDSMWETAYSAPHRFAEQFNCRFLVILDEFQNITRFVYRDEKCEVQADETLAGSFHYHSESKIAPMLVTGSYAGWLLKVIHQYLEAGRLRPTHFSPYLTQEEGLQAVYKYADLYQEPITNETALQINKLCMADPFFISCVIESDYEGRELTSREGVINTVNHEIFDKRAEMFLTWGEYIEKTLQRINGEQQSKQMLLHLNKYADRYWTTQELKDELHLNLDVSEIKRILIILSEVDVIDRGTSDIQFRGLQDGTLNLILRHRFEEEIKGFLPNFPKEFDQQIEELNAKNRSLQGKLNHYAGIVAEHLLATAFRSKKRFTLTEFFQNVTYGARLNIVLVKERIKIQRDDGKEMEIDIVAQSSCGREILVEVKKRQKKMDLNVVEDFQEKVAVYQKQFPEAIILPAFLSLGGFTQEAEQFCETHGIATATEIKHYL</sequence>